<evidence type="ECO:0000259" key="5">
    <source>
        <dbReference type="PROSITE" id="PS50977"/>
    </source>
</evidence>
<dbReference type="Pfam" id="PF00440">
    <property type="entry name" value="TetR_N"/>
    <property type="match status" value="1"/>
</dbReference>
<sequence>MARYTAEHKSETRQRIVETAGRRFKRDGIDSSGIAAIMSDAHLTNGAFYAHFTSKDDLVANVLADQMRGFQATLGSAPDAAELEAFVREYLSSHHRDHPETGCPNAALLDEIARCDEATRRTYTEAMRLIVDDVATRLSPDDPMSARSDAIGLITILVASMQLARAVTDRVFSDEILESGVSNAQILLRRNQHQKSTHSRKRSR</sequence>
<evidence type="ECO:0000313" key="6">
    <source>
        <dbReference type="EMBL" id="KMO68176.1"/>
    </source>
</evidence>
<dbReference type="SUPFAM" id="SSF48498">
    <property type="entry name" value="Tetracyclin repressor-like, C-terminal domain"/>
    <property type="match status" value="1"/>
</dbReference>
<gene>
    <name evidence="6" type="primary">acrR_3</name>
    <name evidence="6" type="ORF">MOBUDSM44075_05175</name>
</gene>
<dbReference type="Proteomes" id="UP000036313">
    <property type="component" value="Unassembled WGS sequence"/>
</dbReference>
<dbReference type="Gene3D" id="1.10.10.60">
    <property type="entry name" value="Homeodomain-like"/>
    <property type="match status" value="1"/>
</dbReference>
<protein>
    <submittedName>
        <fullName evidence="6">HTH-type transcriptional regulator AcrR</fullName>
    </submittedName>
</protein>
<dbReference type="RefSeq" id="WP_048425382.1">
    <property type="nucleotide sequence ID" value="NZ_JYNU01000058.1"/>
</dbReference>
<evidence type="ECO:0000256" key="4">
    <source>
        <dbReference type="PROSITE-ProRule" id="PRU00335"/>
    </source>
</evidence>
<comment type="caution">
    <text evidence="6">The sequence shown here is derived from an EMBL/GenBank/DDBJ whole genome shotgun (WGS) entry which is preliminary data.</text>
</comment>
<dbReference type="PATRIC" id="fig|1807.14.peg.5216"/>
<dbReference type="AlphaFoldDB" id="A0A0J6Y515"/>
<dbReference type="PROSITE" id="PS50977">
    <property type="entry name" value="HTH_TETR_2"/>
    <property type="match status" value="1"/>
</dbReference>
<evidence type="ECO:0000256" key="3">
    <source>
        <dbReference type="ARBA" id="ARBA00023163"/>
    </source>
</evidence>
<reference evidence="6 7" key="1">
    <citation type="journal article" date="2015" name="Genome Biol. Evol.">
        <title>Characterization of Three Mycobacterium spp. with Potential Use in Bioremediation by Genome Sequencing and Comparative Genomics.</title>
        <authorList>
            <person name="Das S."/>
            <person name="Pettersson B.M."/>
            <person name="Behra P.R."/>
            <person name="Ramesh M."/>
            <person name="Dasgupta S."/>
            <person name="Bhattacharya A."/>
            <person name="Kirsebom L.A."/>
        </authorList>
    </citation>
    <scope>NUCLEOTIDE SEQUENCE [LARGE SCALE GENOMIC DNA]</scope>
    <source>
        <strain evidence="6 7">DSM 44075</strain>
    </source>
</reference>
<dbReference type="InterPro" id="IPR001647">
    <property type="entry name" value="HTH_TetR"/>
</dbReference>
<keyword evidence="1" id="KW-0805">Transcription regulation</keyword>
<name>A0A0J6Y515_9MYCO</name>
<dbReference type="Gene3D" id="1.10.357.10">
    <property type="entry name" value="Tetracycline Repressor, domain 2"/>
    <property type="match status" value="1"/>
</dbReference>
<evidence type="ECO:0000313" key="7">
    <source>
        <dbReference type="Proteomes" id="UP000036313"/>
    </source>
</evidence>
<keyword evidence="2 4" id="KW-0238">DNA-binding</keyword>
<evidence type="ECO:0000256" key="1">
    <source>
        <dbReference type="ARBA" id="ARBA00023015"/>
    </source>
</evidence>
<accession>A0A0J6Y515</accession>
<dbReference type="PANTHER" id="PTHR47506">
    <property type="entry name" value="TRANSCRIPTIONAL REGULATORY PROTEIN"/>
    <property type="match status" value="1"/>
</dbReference>
<keyword evidence="3" id="KW-0804">Transcription</keyword>
<dbReference type="PANTHER" id="PTHR47506:SF7">
    <property type="entry name" value="TRANSCRIPTIONAL REGULATORY PROTEIN"/>
    <property type="match status" value="1"/>
</dbReference>
<dbReference type="InterPro" id="IPR036271">
    <property type="entry name" value="Tet_transcr_reg_TetR-rel_C_sf"/>
</dbReference>
<evidence type="ECO:0000256" key="2">
    <source>
        <dbReference type="ARBA" id="ARBA00023125"/>
    </source>
</evidence>
<dbReference type="EMBL" id="JYNU01000058">
    <property type="protein sequence ID" value="KMO68176.1"/>
    <property type="molecule type" value="Genomic_DNA"/>
</dbReference>
<feature type="DNA-binding region" description="H-T-H motif" evidence="4">
    <location>
        <begin position="33"/>
        <end position="52"/>
    </location>
</feature>
<feature type="domain" description="HTH tetR-type" evidence="5">
    <location>
        <begin position="10"/>
        <end position="70"/>
    </location>
</feature>
<dbReference type="SUPFAM" id="SSF46689">
    <property type="entry name" value="Homeodomain-like"/>
    <property type="match status" value="1"/>
</dbReference>
<organism evidence="6 7">
    <name type="scientific">Mycolicibacterium obuense</name>
    <dbReference type="NCBI Taxonomy" id="1807"/>
    <lineage>
        <taxon>Bacteria</taxon>
        <taxon>Bacillati</taxon>
        <taxon>Actinomycetota</taxon>
        <taxon>Actinomycetes</taxon>
        <taxon>Mycobacteriales</taxon>
        <taxon>Mycobacteriaceae</taxon>
        <taxon>Mycolicibacterium</taxon>
    </lineage>
</organism>
<proteinExistence type="predicted"/>
<dbReference type="GO" id="GO:0003677">
    <property type="term" value="F:DNA binding"/>
    <property type="evidence" value="ECO:0007669"/>
    <property type="project" value="UniProtKB-UniRule"/>
</dbReference>
<dbReference type="InterPro" id="IPR009057">
    <property type="entry name" value="Homeodomain-like_sf"/>
</dbReference>